<dbReference type="AlphaFoldDB" id="S7VMU8"/>
<comment type="caution">
    <text evidence="2">The sequence shown here is derived from an EMBL/GenBank/DDBJ whole genome shotgun (WGS) entry which is preliminary data.</text>
</comment>
<evidence type="ECO:0000313" key="3">
    <source>
        <dbReference type="Proteomes" id="UP000014962"/>
    </source>
</evidence>
<dbReference type="Proteomes" id="UP000014962">
    <property type="component" value="Unassembled WGS sequence"/>
</dbReference>
<keyword evidence="3" id="KW-1185">Reference proteome</keyword>
<proteinExistence type="predicted"/>
<reference evidence="2 3" key="1">
    <citation type="journal article" date="2013" name="Genome Announc.">
        <title>Draft Genome Sequence of Winogradskyella psychrotolerans RS-3T, Isolated from the Marine Transect of Kongsfjorden, Ny-Alesund, Svalbard, Arctic Ocean.</title>
        <authorList>
            <person name="Kumar Pinnaka A."/>
            <person name="Ara S."/>
            <person name="Singh A."/>
            <person name="Shivaji S."/>
        </authorList>
    </citation>
    <scope>NUCLEOTIDE SEQUENCE [LARGE SCALE GENOMIC DNA]</scope>
    <source>
        <strain evidence="2 3">RS-3</strain>
    </source>
</reference>
<protein>
    <submittedName>
        <fullName evidence="2">Uncharacterized protein</fullName>
    </submittedName>
</protein>
<dbReference type="EMBL" id="ATMR01000162">
    <property type="protein sequence ID" value="EPR71251.1"/>
    <property type="molecule type" value="Genomic_DNA"/>
</dbReference>
<feature type="region of interest" description="Disordered" evidence="1">
    <location>
        <begin position="1"/>
        <end position="25"/>
    </location>
</feature>
<organism evidence="2 3">
    <name type="scientific">Winogradskyella psychrotolerans RS-3</name>
    <dbReference type="NCBI Taxonomy" id="641526"/>
    <lineage>
        <taxon>Bacteria</taxon>
        <taxon>Pseudomonadati</taxon>
        <taxon>Bacteroidota</taxon>
        <taxon>Flavobacteriia</taxon>
        <taxon>Flavobacteriales</taxon>
        <taxon>Flavobacteriaceae</taxon>
        <taxon>Winogradskyella</taxon>
    </lineage>
</organism>
<sequence length="56" mass="6463">MSCDITRPRPQGYRPTSGDSARPAGFVADRCRRPRQPQLQWPELLLPRPPAFCWRA</sequence>
<evidence type="ECO:0000313" key="2">
    <source>
        <dbReference type="EMBL" id="EPR71251.1"/>
    </source>
</evidence>
<evidence type="ECO:0000256" key="1">
    <source>
        <dbReference type="SAM" id="MobiDB-lite"/>
    </source>
</evidence>
<name>S7VMU8_9FLAO</name>
<gene>
    <name evidence="2" type="ORF">ADIWIN_3211</name>
</gene>
<accession>S7VMU8</accession>